<feature type="compositionally biased region" description="Low complexity" evidence="1">
    <location>
        <begin position="87"/>
        <end position="101"/>
    </location>
</feature>
<reference evidence="2" key="1">
    <citation type="submission" date="2023-10" db="EMBL/GenBank/DDBJ databases">
        <authorList>
            <person name="Chen Y."/>
            <person name="Shah S."/>
            <person name="Dougan E. K."/>
            <person name="Thang M."/>
            <person name="Chan C."/>
        </authorList>
    </citation>
    <scope>NUCLEOTIDE SEQUENCE [LARGE SCALE GENOMIC DNA]</scope>
</reference>
<feature type="compositionally biased region" description="Basic and acidic residues" evidence="1">
    <location>
        <begin position="105"/>
        <end position="122"/>
    </location>
</feature>
<sequence>MAAGLAAVAPAGRLLDFRDRRLTREVVGLGVALASPGAAGTPKALALASGGASPAAASAGAAAGAAGLAASIEARGRALQAHELQRASRAPAGAPAAAAAPTPEPAREEGGGDVPELHEAPRPPEGSGYAYPTYVGPLLPTLSERLGHAPVGGRPEAAAPASARRQRIEALERGMRAYEEERLLRLASGTAPLLGPGGQPLLPVPPPEAHGPRLGLQTRLHLLSTARSQSST</sequence>
<dbReference type="EMBL" id="CAUYUJ010016259">
    <property type="protein sequence ID" value="CAK0863399.1"/>
    <property type="molecule type" value="Genomic_DNA"/>
</dbReference>
<evidence type="ECO:0000313" key="2">
    <source>
        <dbReference type="EMBL" id="CAK0863399.1"/>
    </source>
</evidence>
<organism evidence="2 3">
    <name type="scientific">Prorocentrum cordatum</name>
    <dbReference type="NCBI Taxonomy" id="2364126"/>
    <lineage>
        <taxon>Eukaryota</taxon>
        <taxon>Sar</taxon>
        <taxon>Alveolata</taxon>
        <taxon>Dinophyceae</taxon>
        <taxon>Prorocentrales</taxon>
        <taxon>Prorocentraceae</taxon>
        <taxon>Prorocentrum</taxon>
    </lineage>
</organism>
<accession>A0ABN9UU80</accession>
<feature type="region of interest" description="Disordered" evidence="1">
    <location>
        <begin position="80"/>
        <end position="132"/>
    </location>
</feature>
<evidence type="ECO:0000313" key="3">
    <source>
        <dbReference type="Proteomes" id="UP001189429"/>
    </source>
</evidence>
<comment type="caution">
    <text evidence="2">The sequence shown here is derived from an EMBL/GenBank/DDBJ whole genome shotgun (WGS) entry which is preliminary data.</text>
</comment>
<proteinExistence type="predicted"/>
<gene>
    <name evidence="2" type="ORF">PCOR1329_LOCUS51574</name>
</gene>
<keyword evidence="3" id="KW-1185">Reference proteome</keyword>
<evidence type="ECO:0000256" key="1">
    <source>
        <dbReference type="SAM" id="MobiDB-lite"/>
    </source>
</evidence>
<protein>
    <submittedName>
        <fullName evidence="2">Uncharacterized protein</fullName>
    </submittedName>
</protein>
<name>A0ABN9UU80_9DINO</name>
<dbReference type="Proteomes" id="UP001189429">
    <property type="component" value="Unassembled WGS sequence"/>
</dbReference>